<name>A0ABV9DVC2_9ACTN</name>
<proteinExistence type="predicted"/>
<evidence type="ECO:0000256" key="11">
    <source>
        <dbReference type="SAM" id="Phobius"/>
    </source>
</evidence>
<keyword evidence="6 11" id="KW-0812">Transmembrane</keyword>
<keyword evidence="5" id="KW-0028">Amino-acid biosynthesis</keyword>
<dbReference type="EMBL" id="JBHSFQ010000011">
    <property type="protein sequence ID" value="MFC4562861.1"/>
    <property type="molecule type" value="Genomic_DNA"/>
</dbReference>
<organism evidence="12 13">
    <name type="scientific">Nocardiopsis mangrovi</name>
    <dbReference type="NCBI Taxonomy" id="1179818"/>
    <lineage>
        <taxon>Bacteria</taxon>
        <taxon>Bacillati</taxon>
        <taxon>Actinomycetota</taxon>
        <taxon>Actinomycetes</taxon>
        <taxon>Streptosporangiales</taxon>
        <taxon>Nocardiopsidaceae</taxon>
        <taxon>Nocardiopsis</taxon>
    </lineage>
</organism>
<evidence type="ECO:0000313" key="13">
    <source>
        <dbReference type="Proteomes" id="UP001595923"/>
    </source>
</evidence>
<feature type="compositionally biased region" description="Pro residues" evidence="10">
    <location>
        <begin position="323"/>
        <end position="332"/>
    </location>
</feature>
<feature type="transmembrane region" description="Helical" evidence="11">
    <location>
        <begin position="211"/>
        <end position="236"/>
    </location>
</feature>
<keyword evidence="8" id="KW-0764">Sulfate transport</keyword>
<dbReference type="PANTHER" id="PTHR37468">
    <property type="entry name" value="SULFATE TRANSPORTER CYSZ"/>
    <property type="match status" value="1"/>
</dbReference>
<dbReference type="RefSeq" id="WP_378574413.1">
    <property type="nucleotide sequence ID" value="NZ_JBHSFQ010000011.1"/>
</dbReference>
<dbReference type="InterPro" id="IPR050480">
    <property type="entry name" value="CysZ-like"/>
</dbReference>
<dbReference type="Proteomes" id="UP001595923">
    <property type="component" value="Unassembled WGS sequence"/>
</dbReference>
<sequence>MSTPVRDAFSGVGILLRGFGMVVRRPKLFFLGAIPPLITSILFLVAFISLLVNIESIVAWMTPFADGWAEGWATTLRVAAGVVLVAATVLIMVVGFTGLTLALGFPLYDKIAEDVEDELGDAPPEIDDPIAASIARAVRQSVTIILITALVTLPMFIAGFIPVVGQTLVPVISAIFGGWMLSMELIGTAFDRRGLRRLGDRRSHMAGHRMLVLGFSVPTYLLLAIPFVAVVVFPAATAGGTILARRLLDSPAGRAGVEGHSTSGALPPPGGQGVPGHPGPLGRPGDPAHPHPGPLGRPGDPGYPAHPHPGHPGTPGYPSQQGYPPPSPPPRS</sequence>
<keyword evidence="13" id="KW-1185">Reference proteome</keyword>
<evidence type="ECO:0000256" key="4">
    <source>
        <dbReference type="ARBA" id="ARBA00022519"/>
    </source>
</evidence>
<feature type="transmembrane region" description="Helical" evidence="11">
    <location>
        <begin position="167"/>
        <end position="190"/>
    </location>
</feature>
<keyword evidence="3" id="KW-1003">Cell membrane</keyword>
<evidence type="ECO:0000256" key="1">
    <source>
        <dbReference type="ARBA" id="ARBA00004141"/>
    </source>
</evidence>
<comment type="caution">
    <text evidence="12">The sequence shown here is derived from an EMBL/GenBank/DDBJ whole genome shotgun (WGS) entry which is preliminary data.</text>
</comment>
<accession>A0ABV9DVC2</accession>
<evidence type="ECO:0000256" key="7">
    <source>
        <dbReference type="ARBA" id="ARBA00022989"/>
    </source>
</evidence>
<feature type="region of interest" description="Disordered" evidence="10">
    <location>
        <begin position="253"/>
        <end position="332"/>
    </location>
</feature>
<evidence type="ECO:0000256" key="10">
    <source>
        <dbReference type="SAM" id="MobiDB-lite"/>
    </source>
</evidence>
<dbReference type="InterPro" id="IPR059112">
    <property type="entry name" value="CysZ/EI24"/>
</dbReference>
<dbReference type="PANTHER" id="PTHR37468:SF1">
    <property type="entry name" value="SULFATE TRANSPORTER CYSZ"/>
    <property type="match status" value="1"/>
</dbReference>
<evidence type="ECO:0000256" key="9">
    <source>
        <dbReference type="ARBA" id="ARBA00023136"/>
    </source>
</evidence>
<comment type="subcellular location">
    <subcellularLocation>
        <location evidence="1">Membrane</location>
        <topology evidence="1">Multi-pass membrane protein</topology>
    </subcellularLocation>
</comment>
<gene>
    <name evidence="12" type="ORF">ACFO4E_13420</name>
</gene>
<feature type="transmembrane region" description="Helical" evidence="11">
    <location>
        <begin position="78"/>
        <end position="103"/>
    </location>
</feature>
<keyword evidence="4" id="KW-0997">Cell inner membrane</keyword>
<evidence type="ECO:0000313" key="12">
    <source>
        <dbReference type="EMBL" id="MFC4562861.1"/>
    </source>
</evidence>
<keyword evidence="7 11" id="KW-1133">Transmembrane helix</keyword>
<keyword evidence="9 11" id="KW-0472">Membrane</keyword>
<feature type="transmembrane region" description="Helical" evidence="11">
    <location>
        <begin position="28"/>
        <end position="52"/>
    </location>
</feature>
<evidence type="ECO:0000256" key="5">
    <source>
        <dbReference type="ARBA" id="ARBA00022605"/>
    </source>
</evidence>
<protein>
    <submittedName>
        <fullName evidence="12">EI24 domain-containing protein</fullName>
    </submittedName>
</protein>
<feature type="transmembrane region" description="Helical" evidence="11">
    <location>
        <begin position="142"/>
        <end position="161"/>
    </location>
</feature>
<evidence type="ECO:0000256" key="8">
    <source>
        <dbReference type="ARBA" id="ARBA00023032"/>
    </source>
</evidence>
<reference evidence="13" key="1">
    <citation type="journal article" date="2019" name="Int. J. Syst. Evol. Microbiol.">
        <title>The Global Catalogue of Microorganisms (GCM) 10K type strain sequencing project: providing services to taxonomists for standard genome sequencing and annotation.</title>
        <authorList>
            <consortium name="The Broad Institute Genomics Platform"/>
            <consortium name="The Broad Institute Genome Sequencing Center for Infectious Disease"/>
            <person name="Wu L."/>
            <person name="Ma J."/>
        </authorList>
    </citation>
    <scope>NUCLEOTIDE SEQUENCE [LARGE SCALE GENOMIC DNA]</scope>
    <source>
        <strain evidence="13">XZYJ18</strain>
    </source>
</reference>
<evidence type="ECO:0000256" key="6">
    <source>
        <dbReference type="ARBA" id="ARBA00022692"/>
    </source>
</evidence>
<evidence type="ECO:0000256" key="2">
    <source>
        <dbReference type="ARBA" id="ARBA00022448"/>
    </source>
</evidence>
<dbReference type="Pfam" id="PF07264">
    <property type="entry name" value="EI24"/>
    <property type="match status" value="1"/>
</dbReference>
<evidence type="ECO:0000256" key="3">
    <source>
        <dbReference type="ARBA" id="ARBA00022475"/>
    </source>
</evidence>
<keyword evidence="2" id="KW-0813">Transport</keyword>